<organism evidence="1 2">
    <name type="scientific">Cryptolaemus montrouzieri</name>
    <dbReference type="NCBI Taxonomy" id="559131"/>
    <lineage>
        <taxon>Eukaryota</taxon>
        <taxon>Metazoa</taxon>
        <taxon>Ecdysozoa</taxon>
        <taxon>Arthropoda</taxon>
        <taxon>Hexapoda</taxon>
        <taxon>Insecta</taxon>
        <taxon>Pterygota</taxon>
        <taxon>Neoptera</taxon>
        <taxon>Endopterygota</taxon>
        <taxon>Coleoptera</taxon>
        <taxon>Polyphaga</taxon>
        <taxon>Cucujiformia</taxon>
        <taxon>Coccinelloidea</taxon>
        <taxon>Coccinellidae</taxon>
        <taxon>Scymninae</taxon>
        <taxon>Scymnini</taxon>
        <taxon>Cryptolaemus</taxon>
    </lineage>
</organism>
<dbReference type="Proteomes" id="UP001516400">
    <property type="component" value="Unassembled WGS sequence"/>
</dbReference>
<sequence length="117" mass="13477">MVFDSKCKEIICDLKTFMEKEACNGLRFPLIQVINRVCKAVNTSASTVKRIKKKGFVVLSGEGSDFSNPQKRRRSFPKTEIEVGRDDFISNHFHNYHIIRKESPTVKRLLVTSKEDN</sequence>
<evidence type="ECO:0000313" key="1">
    <source>
        <dbReference type="EMBL" id="KAL3285521.1"/>
    </source>
</evidence>
<gene>
    <name evidence="1" type="ORF">HHI36_000052</name>
</gene>
<comment type="caution">
    <text evidence="1">The sequence shown here is derived from an EMBL/GenBank/DDBJ whole genome shotgun (WGS) entry which is preliminary data.</text>
</comment>
<dbReference type="EMBL" id="JABFTP020000185">
    <property type="protein sequence ID" value="KAL3285521.1"/>
    <property type="molecule type" value="Genomic_DNA"/>
</dbReference>
<accession>A0ABD2P497</accession>
<reference evidence="1 2" key="1">
    <citation type="journal article" date="2021" name="BMC Biol.">
        <title>Horizontally acquired antibacterial genes associated with adaptive radiation of ladybird beetles.</title>
        <authorList>
            <person name="Li H.S."/>
            <person name="Tang X.F."/>
            <person name="Huang Y.H."/>
            <person name="Xu Z.Y."/>
            <person name="Chen M.L."/>
            <person name="Du X.Y."/>
            <person name="Qiu B.Y."/>
            <person name="Chen P.T."/>
            <person name="Zhang W."/>
            <person name="Slipinski A."/>
            <person name="Escalona H.E."/>
            <person name="Waterhouse R.M."/>
            <person name="Zwick A."/>
            <person name="Pang H."/>
        </authorList>
    </citation>
    <scope>NUCLEOTIDE SEQUENCE [LARGE SCALE GENOMIC DNA]</scope>
    <source>
        <strain evidence="1">SYSU2018</strain>
    </source>
</reference>
<keyword evidence="2" id="KW-1185">Reference proteome</keyword>
<protein>
    <submittedName>
        <fullName evidence="1">Uncharacterized protein</fullName>
    </submittedName>
</protein>
<evidence type="ECO:0000313" key="2">
    <source>
        <dbReference type="Proteomes" id="UP001516400"/>
    </source>
</evidence>
<dbReference type="AlphaFoldDB" id="A0ABD2P497"/>
<name>A0ABD2P497_9CUCU</name>
<proteinExistence type="predicted"/>